<sequence>MEVLSASEIELRAWISRWYDHAVAAGLVRPPFLLDDAKAMRLEAYFAAGLTPEEGAQLFFGTVH</sequence>
<evidence type="ECO:0000313" key="4">
    <source>
        <dbReference type="Proteomes" id="UP000821598"/>
    </source>
</evidence>
<evidence type="ECO:0000313" key="3">
    <source>
        <dbReference type="Proteomes" id="UP000592820"/>
    </source>
</evidence>
<dbReference type="Proteomes" id="UP000592820">
    <property type="component" value="Unassembled WGS sequence"/>
</dbReference>
<evidence type="ECO:0000313" key="1">
    <source>
        <dbReference type="EMBL" id="MBB5403068.1"/>
    </source>
</evidence>
<accession>A0A7W8LAI3</accession>
<dbReference type="AlphaFoldDB" id="A0A7W8LAI3"/>
<comment type="caution">
    <text evidence="1">The sequence shown here is derived from an EMBL/GenBank/DDBJ whole genome shotgun (WGS) entry which is preliminary data.</text>
</comment>
<dbReference type="EMBL" id="VOMC01000009">
    <property type="protein sequence ID" value="NVI04217.1"/>
    <property type="molecule type" value="Genomic_DNA"/>
</dbReference>
<dbReference type="Proteomes" id="UP000821598">
    <property type="component" value="Unassembled WGS sequence"/>
</dbReference>
<reference evidence="2 4" key="1">
    <citation type="submission" date="2019-08" db="EMBL/GenBank/DDBJ databases">
        <title>Paraburkholderia simonii sp. nov. and P. youngii sp. nov. Brazilian and Mexican Mimosa-associated rhizobia.</title>
        <authorList>
            <person name="Mavima L."/>
            <person name="Beukes C.W."/>
            <person name="Palmer M."/>
            <person name="De Meyer S.E."/>
            <person name="James E.K."/>
            <person name="Maluk M."/>
            <person name="Avontuur J.R."/>
            <person name="Chan W.Y."/>
            <person name="Venter S.N."/>
            <person name="Steenkamp E.T."/>
        </authorList>
    </citation>
    <scope>NUCLEOTIDE SEQUENCE [LARGE SCALE GENOMIC DNA]</scope>
    <source>
        <strain evidence="2 4">JPY454</strain>
    </source>
</reference>
<evidence type="ECO:0000313" key="2">
    <source>
        <dbReference type="EMBL" id="NVI04217.1"/>
    </source>
</evidence>
<gene>
    <name evidence="2" type="ORF">FSB64_10600</name>
    <name evidence="1" type="ORF">HDG41_005154</name>
</gene>
<reference evidence="1 3" key="2">
    <citation type="submission" date="2020-08" db="EMBL/GenBank/DDBJ databases">
        <title>Genomic Encyclopedia of Type Strains, Phase IV (KMG-V): Genome sequencing to study the core and pangenomes of soil and plant-associated prokaryotes.</title>
        <authorList>
            <person name="Whitman W."/>
        </authorList>
    </citation>
    <scope>NUCLEOTIDE SEQUENCE [LARGE SCALE GENOMIC DNA]</scope>
    <source>
        <strain evidence="1 3">JPY162</strain>
    </source>
</reference>
<name>A0A7W8LAI3_9BURK</name>
<protein>
    <submittedName>
        <fullName evidence="1">Phosphoribosylformylglycinamidine (FGAM) synthase-like enzyme</fullName>
    </submittedName>
</protein>
<keyword evidence="4" id="KW-1185">Reference proteome</keyword>
<dbReference type="RefSeq" id="WP_176122018.1">
    <property type="nucleotide sequence ID" value="NZ_JACHDE010000011.1"/>
</dbReference>
<proteinExistence type="predicted"/>
<dbReference type="EMBL" id="JACHDE010000011">
    <property type="protein sequence ID" value="MBB5403068.1"/>
    <property type="molecule type" value="Genomic_DNA"/>
</dbReference>
<organism evidence="1 3">
    <name type="scientific">Paraburkholderia youngii</name>
    <dbReference type="NCBI Taxonomy" id="2782701"/>
    <lineage>
        <taxon>Bacteria</taxon>
        <taxon>Pseudomonadati</taxon>
        <taxon>Pseudomonadota</taxon>
        <taxon>Betaproteobacteria</taxon>
        <taxon>Burkholderiales</taxon>
        <taxon>Burkholderiaceae</taxon>
        <taxon>Paraburkholderia</taxon>
    </lineage>
</organism>